<proteinExistence type="predicted"/>
<dbReference type="AlphaFoldDB" id="A0AAD1XMY5"/>
<feature type="region of interest" description="Disordered" evidence="2">
    <location>
        <begin position="1"/>
        <end position="81"/>
    </location>
</feature>
<dbReference type="Proteomes" id="UP001295684">
    <property type="component" value="Unassembled WGS sequence"/>
</dbReference>
<comment type="caution">
    <text evidence="3">The sequence shown here is derived from an EMBL/GenBank/DDBJ whole genome shotgun (WGS) entry which is preliminary data.</text>
</comment>
<keyword evidence="4" id="KW-1185">Reference proteome</keyword>
<dbReference type="EMBL" id="CAMPGE010017103">
    <property type="protein sequence ID" value="CAI2375612.1"/>
    <property type="molecule type" value="Genomic_DNA"/>
</dbReference>
<organism evidence="3 4">
    <name type="scientific">Euplotes crassus</name>
    <dbReference type="NCBI Taxonomy" id="5936"/>
    <lineage>
        <taxon>Eukaryota</taxon>
        <taxon>Sar</taxon>
        <taxon>Alveolata</taxon>
        <taxon>Ciliophora</taxon>
        <taxon>Intramacronucleata</taxon>
        <taxon>Spirotrichea</taxon>
        <taxon>Hypotrichia</taxon>
        <taxon>Euplotida</taxon>
        <taxon>Euplotidae</taxon>
        <taxon>Moneuplotes</taxon>
    </lineage>
</organism>
<name>A0AAD1XMY5_EUPCR</name>
<feature type="coiled-coil region" evidence="1">
    <location>
        <begin position="99"/>
        <end position="158"/>
    </location>
</feature>
<sequence length="291" mass="33228">MSKNTKSKKQVTSNAKKGGNKKGKKAEPVQPPKEKKELAEWDLEDMPNFGFEPKKIAPTASKGPAVSGDKKKKGKKEKKTVEDTLISIEEAKRANPEEIARQETLITELKSQLEQKDQAIADLEKDQKEQFKQLTEQAQQLTEERDETRAALGVAEGQCNQKLDDFKQTVDRVNRNFLENEKLISELTSEKSNLKDIVFDLMFEKQKEGDSAPEGEEEITDEITDEIHGEFDRNTRRQAPQDNSQVKTLLDFANEQIKRLQTELKEVRDQIPESALQELDQIDETLKETED</sequence>
<protein>
    <submittedName>
        <fullName evidence="3">Uncharacterized protein</fullName>
    </submittedName>
</protein>
<keyword evidence="1" id="KW-0175">Coiled coil</keyword>
<evidence type="ECO:0000256" key="1">
    <source>
        <dbReference type="SAM" id="Coils"/>
    </source>
</evidence>
<reference evidence="3" key="1">
    <citation type="submission" date="2023-07" db="EMBL/GenBank/DDBJ databases">
        <authorList>
            <consortium name="AG Swart"/>
            <person name="Singh M."/>
            <person name="Singh A."/>
            <person name="Seah K."/>
            <person name="Emmerich C."/>
        </authorList>
    </citation>
    <scope>NUCLEOTIDE SEQUENCE</scope>
    <source>
        <strain evidence="3">DP1</strain>
    </source>
</reference>
<feature type="coiled-coil region" evidence="1">
    <location>
        <begin position="243"/>
        <end position="277"/>
    </location>
</feature>
<evidence type="ECO:0000313" key="3">
    <source>
        <dbReference type="EMBL" id="CAI2375612.1"/>
    </source>
</evidence>
<accession>A0AAD1XMY5</accession>
<gene>
    <name evidence="3" type="ORF">ECRASSUSDP1_LOCUS16975</name>
</gene>
<evidence type="ECO:0000313" key="4">
    <source>
        <dbReference type="Proteomes" id="UP001295684"/>
    </source>
</evidence>
<evidence type="ECO:0000256" key="2">
    <source>
        <dbReference type="SAM" id="MobiDB-lite"/>
    </source>
</evidence>